<proteinExistence type="predicted"/>
<accession>A0A0P8AHY6</accession>
<comment type="caution">
    <text evidence="1">The sequence shown here is derived from an EMBL/GenBank/DDBJ whole genome shotgun (WGS) entry which is preliminary data.</text>
</comment>
<protein>
    <recommendedName>
        <fullName evidence="3">DUF2551 domain-containing protein</fullName>
    </recommendedName>
</protein>
<organism evidence="1 2">
    <name type="scientific">Candidatus Methanoperedens nitratireducens</name>
    <dbReference type="NCBI Taxonomy" id="1392998"/>
    <lineage>
        <taxon>Archaea</taxon>
        <taxon>Methanobacteriati</taxon>
        <taxon>Methanobacteriota</taxon>
        <taxon>Stenosarchaea group</taxon>
        <taxon>Methanomicrobia</taxon>
        <taxon>Methanosarcinales</taxon>
        <taxon>ANME-2 cluster</taxon>
        <taxon>Candidatus Methanoperedentaceae</taxon>
        <taxon>Candidatus Methanoperedens</taxon>
    </lineage>
</organism>
<dbReference type="AlphaFoldDB" id="A0A0P8AHY6"/>
<evidence type="ECO:0000313" key="1">
    <source>
        <dbReference type="EMBL" id="KPQ44076.1"/>
    </source>
</evidence>
<gene>
    <name evidence="1" type="ORF">MPEBLZ_01354</name>
</gene>
<dbReference type="Proteomes" id="UP000050360">
    <property type="component" value="Unassembled WGS sequence"/>
</dbReference>
<dbReference type="InterPro" id="IPR020501">
    <property type="entry name" value="Uncharacterised_AF1218"/>
</dbReference>
<sequence>MIDNGEESVKKRLLKFLVKDKIGIRKCLLSLFLQARNYTTCEVYDYLKKQGFEVNYRSVSSMVGQMHTRLGILHIYSKRRHRRYSLKEDHRNIIQTILTTSTYHYNYNY</sequence>
<reference evidence="1 2" key="1">
    <citation type="submission" date="2015-09" db="EMBL/GenBank/DDBJ databases">
        <title>A metagenomics-based metabolic model of nitrate-dependent anaerobic oxidation of methane by Methanoperedens-like archaea.</title>
        <authorList>
            <person name="Arshad A."/>
            <person name="Speth D.R."/>
            <person name="De Graaf R.M."/>
            <person name="Op Den Camp H.J."/>
            <person name="Jetten M.S."/>
            <person name="Welte C.U."/>
        </authorList>
    </citation>
    <scope>NUCLEOTIDE SEQUENCE [LARGE SCALE GENOMIC DNA]</scope>
</reference>
<name>A0A0P8AHY6_9EURY</name>
<evidence type="ECO:0008006" key="3">
    <source>
        <dbReference type="Google" id="ProtNLM"/>
    </source>
</evidence>
<dbReference type="Pfam" id="PF10826">
    <property type="entry name" value="DUF2551"/>
    <property type="match status" value="1"/>
</dbReference>
<evidence type="ECO:0000313" key="2">
    <source>
        <dbReference type="Proteomes" id="UP000050360"/>
    </source>
</evidence>
<dbReference type="EMBL" id="LKCM01000113">
    <property type="protein sequence ID" value="KPQ44076.1"/>
    <property type="molecule type" value="Genomic_DNA"/>
</dbReference>